<evidence type="ECO:0000259" key="2">
    <source>
        <dbReference type="Pfam" id="PF00561"/>
    </source>
</evidence>
<dbReference type="InterPro" id="IPR050266">
    <property type="entry name" value="AB_hydrolase_sf"/>
</dbReference>
<dbReference type="EMBL" id="LNYB01000006">
    <property type="protein sequence ID" value="KTD04651.1"/>
    <property type="molecule type" value="Genomic_DNA"/>
</dbReference>
<evidence type="ECO:0000313" key="4">
    <source>
        <dbReference type="Proteomes" id="UP000054698"/>
    </source>
</evidence>
<dbReference type="GO" id="GO:0016746">
    <property type="term" value="F:acyltransferase activity"/>
    <property type="evidence" value="ECO:0007669"/>
    <property type="project" value="UniProtKB-KW"/>
</dbReference>
<dbReference type="PATRIC" id="fig|453.4.peg.125"/>
<dbReference type="RefSeq" id="WP_058443330.1">
    <property type="nucleotide sequence ID" value="NZ_CAAAHT010000031.1"/>
</dbReference>
<dbReference type="Pfam" id="PF00561">
    <property type="entry name" value="Abhydrolase_1"/>
    <property type="match status" value="1"/>
</dbReference>
<sequence length="298" mass="34165">MKQNNFLSISKEGFHRIAYTEWGIPTASRSSVICVHGLTRNGRDFDALARYLSLQDHHVFCPDIVGRGDSSWFKDSHHYTYEQYILDMNALIARTATTEIDWIGTSMGGLIGMMIAALPNSPIRRLIMNDVGPQIPVHALWRLSKYAGKDPEFLSKEEAKEYFKTIYATFGALSEEQWEEFTEHSIEERSPGIYVVKLDPGIKDVKWHGHFLKEFLSNPHKALEGILFDIDLWSIWREIKCPVMVIHGRHSDLLLPEHIKKMRRIHPDIEVLEVEDAGHAPALLDLAQHEIIASWLAQ</sequence>
<keyword evidence="4" id="KW-1185">Reference proteome</keyword>
<feature type="domain" description="AB hydrolase-1" evidence="2">
    <location>
        <begin position="32"/>
        <end position="282"/>
    </location>
</feature>
<evidence type="ECO:0000256" key="1">
    <source>
        <dbReference type="ARBA" id="ARBA00022801"/>
    </source>
</evidence>
<dbReference type="Gene3D" id="3.40.50.1820">
    <property type="entry name" value="alpha/beta hydrolase"/>
    <property type="match status" value="1"/>
</dbReference>
<gene>
    <name evidence="3" type="ORF">Lfee_0109</name>
</gene>
<dbReference type="SUPFAM" id="SSF53474">
    <property type="entry name" value="alpha/beta-Hydrolases"/>
    <property type="match status" value="1"/>
</dbReference>
<keyword evidence="1 3" id="KW-0378">Hydrolase</keyword>
<dbReference type="InterPro" id="IPR029058">
    <property type="entry name" value="AB_hydrolase_fold"/>
</dbReference>
<dbReference type="GO" id="GO:0016787">
    <property type="term" value="F:hydrolase activity"/>
    <property type="evidence" value="ECO:0007669"/>
    <property type="project" value="UniProtKB-KW"/>
</dbReference>
<keyword evidence="3" id="KW-0012">Acyltransferase</keyword>
<dbReference type="OrthoDB" id="9791366at2"/>
<organism evidence="3 4">
    <name type="scientific">Legionella feeleii</name>
    <dbReference type="NCBI Taxonomy" id="453"/>
    <lineage>
        <taxon>Bacteria</taxon>
        <taxon>Pseudomonadati</taxon>
        <taxon>Pseudomonadota</taxon>
        <taxon>Gammaproteobacteria</taxon>
        <taxon>Legionellales</taxon>
        <taxon>Legionellaceae</taxon>
        <taxon>Legionella</taxon>
    </lineage>
</organism>
<keyword evidence="3" id="KW-0808">Transferase</keyword>
<dbReference type="STRING" id="453.Lfee_0109"/>
<dbReference type="GO" id="GO:0016020">
    <property type="term" value="C:membrane"/>
    <property type="evidence" value="ECO:0007669"/>
    <property type="project" value="TreeGrafter"/>
</dbReference>
<dbReference type="AlphaFoldDB" id="A0A0W0UA19"/>
<dbReference type="InterPro" id="IPR000073">
    <property type="entry name" value="AB_hydrolase_1"/>
</dbReference>
<protein>
    <submittedName>
        <fullName evidence="3">Hydrolase/acyltransferase</fullName>
    </submittedName>
</protein>
<dbReference type="PANTHER" id="PTHR43798">
    <property type="entry name" value="MONOACYLGLYCEROL LIPASE"/>
    <property type="match status" value="1"/>
</dbReference>
<evidence type="ECO:0000313" key="3">
    <source>
        <dbReference type="EMBL" id="KTD04651.1"/>
    </source>
</evidence>
<accession>A0A0W0UA19</accession>
<name>A0A0W0UA19_9GAMM</name>
<dbReference type="PANTHER" id="PTHR43798:SF31">
    <property type="entry name" value="AB HYDROLASE SUPERFAMILY PROTEIN YCLE"/>
    <property type="match status" value="1"/>
</dbReference>
<comment type="caution">
    <text evidence="3">The sequence shown here is derived from an EMBL/GenBank/DDBJ whole genome shotgun (WGS) entry which is preliminary data.</text>
</comment>
<dbReference type="Proteomes" id="UP000054698">
    <property type="component" value="Unassembled WGS sequence"/>
</dbReference>
<proteinExistence type="predicted"/>
<reference evidence="3 4" key="1">
    <citation type="submission" date="2015-11" db="EMBL/GenBank/DDBJ databases">
        <title>Genomic analysis of 38 Legionella species identifies large and diverse effector repertoires.</title>
        <authorList>
            <person name="Burstein D."/>
            <person name="Amaro F."/>
            <person name="Zusman T."/>
            <person name="Lifshitz Z."/>
            <person name="Cohen O."/>
            <person name="Gilbert J.A."/>
            <person name="Pupko T."/>
            <person name="Shuman H.A."/>
            <person name="Segal G."/>
        </authorList>
    </citation>
    <scope>NUCLEOTIDE SEQUENCE [LARGE SCALE GENOMIC DNA]</scope>
    <source>
        <strain evidence="3 4">WO-44C</strain>
    </source>
</reference>